<dbReference type="OrthoDB" id="2064916at2"/>
<evidence type="ECO:0000313" key="8">
    <source>
        <dbReference type="Proteomes" id="UP000260828"/>
    </source>
</evidence>
<protein>
    <submittedName>
        <fullName evidence="3 4">Transcriptional regulator</fullName>
    </submittedName>
    <submittedName>
        <fullName evidence="5">XRE family transcriptional regulator</fullName>
    </submittedName>
</protein>
<name>A0A174LZ65_9FIRM</name>
<dbReference type="EMBL" id="CZBE01000002">
    <property type="protein sequence ID" value="CUP29373.1"/>
    <property type="molecule type" value="Genomic_DNA"/>
</dbReference>
<organism evidence="3 6">
    <name type="scientific">Anaerotruncus colihominis</name>
    <dbReference type="NCBI Taxonomy" id="169435"/>
    <lineage>
        <taxon>Bacteria</taxon>
        <taxon>Bacillati</taxon>
        <taxon>Bacillota</taxon>
        <taxon>Clostridia</taxon>
        <taxon>Eubacteriales</taxon>
        <taxon>Oscillospiraceae</taxon>
        <taxon>Anaerotruncus</taxon>
    </lineage>
</organism>
<dbReference type="InterPro" id="IPR001387">
    <property type="entry name" value="Cro/C1-type_HTH"/>
</dbReference>
<reference evidence="4" key="3">
    <citation type="journal article" date="2018" name="BMC Genomics">
        <title>Whole genome sequencing and function prediction of 133 gut anaerobes isolated from chicken caecum in pure cultures.</title>
        <authorList>
            <person name="Medvecky M."/>
            <person name="Cejkova D."/>
            <person name="Polansky O."/>
            <person name="Karasova D."/>
            <person name="Kubasova T."/>
            <person name="Cizek A."/>
            <person name="Rychlik I."/>
        </authorList>
    </citation>
    <scope>NUCLEOTIDE SEQUENCE</scope>
    <source>
        <strain evidence="4">An175</strain>
    </source>
</reference>
<sequence>MTSNYYRRLYDLRIDHDLTQKDVSTYLGMSQPQYYRYERGYRDIPTHVLIALAKLYDTSVDYILGLTDDPQPHREHPGI</sequence>
<dbReference type="InterPro" id="IPR010982">
    <property type="entry name" value="Lambda_DNA-bd_dom_sf"/>
</dbReference>
<dbReference type="Pfam" id="PF01381">
    <property type="entry name" value="HTH_3"/>
    <property type="match status" value="1"/>
</dbReference>
<evidence type="ECO:0000313" key="3">
    <source>
        <dbReference type="EMBL" id="CUP29373.1"/>
    </source>
</evidence>
<evidence type="ECO:0000313" key="7">
    <source>
        <dbReference type="Proteomes" id="UP000196386"/>
    </source>
</evidence>
<proteinExistence type="predicted"/>
<dbReference type="EMBL" id="NFKP01000045">
    <property type="protein sequence ID" value="OUP65316.1"/>
    <property type="molecule type" value="Genomic_DNA"/>
</dbReference>
<keyword evidence="1" id="KW-0238">DNA-binding</keyword>
<dbReference type="GO" id="GO:0003677">
    <property type="term" value="F:DNA binding"/>
    <property type="evidence" value="ECO:0007669"/>
    <property type="project" value="UniProtKB-KW"/>
</dbReference>
<dbReference type="PANTHER" id="PTHR46558:SF11">
    <property type="entry name" value="HTH-TYPE TRANSCRIPTIONAL REGULATOR XRE"/>
    <property type="match status" value="1"/>
</dbReference>
<dbReference type="Proteomes" id="UP000260828">
    <property type="component" value="Unassembled WGS sequence"/>
</dbReference>
<dbReference type="Gene3D" id="1.10.260.40">
    <property type="entry name" value="lambda repressor-like DNA-binding domains"/>
    <property type="match status" value="1"/>
</dbReference>
<evidence type="ECO:0000313" key="4">
    <source>
        <dbReference type="EMBL" id="OUP65316.1"/>
    </source>
</evidence>
<dbReference type="SUPFAM" id="SSF47413">
    <property type="entry name" value="lambda repressor-like DNA-binding domains"/>
    <property type="match status" value="1"/>
</dbReference>
<dbReference type="GeneID" id="72464819"/>
<reference evidence="5 8" key="4">
    <citation type="submission" date="2018-08" db="EMBL/GenBank/DDBJ databases">
        <title>A genome reference for cultivated species of the human gut microbiota.</title>
        <authorList>
            <person name="Zou Y."/>
            <person name="Xue W."/>
            <person name="Luo G."/>
        </authorList>
    </citation>
    <scope>NUCLEOTIDE SEQUENCE [LARGE SCALE GENOMIC DNA]</scope>
    <source>
        <strain evidence="5 8">TF05-12AC</strain>
    </source>
</reference>
<dbReference type="PROSITE" id="PS50943">
    <property type="entry name" value="HTH_CROC1"/>
    <property type="match status" value="1"/>
</dbReference>
<dbReference type="AlphaFoldDB" id="A0A174LZ65"/>
<dbReference type="Proteomes" id="UP000196386">
    <property type="component" value="Unassembled WGS sequence"/>
</dbReference>
<dbReference type="Proteomes" id="UP000095765">
    <property type="component" value="Unassembled WGS sequence"/>
</dbReference>
<reference evidence="7" key="2">
    <citation type="submission" date="2017-04" db="EMBL/GenBank/DDBJ databases">
        <title>Function of individual gut microbiota members based on whole genome sequencing of pure cultures obtained from chicken caecum.</title>
        <authorList>
            <person name="Medvecky M."/>
            <person name="Cejkova D."/>
            <person name="Polansky O."/>
            <person name="Karasova D."/>
            <person name="Kubasova T."/>
            <person name="Cizek A."/>
            <person name="Rychlik I."/>
        </authorList>
    </citation>
    <scope>NUCLEOTIDE SEQUENCE [LARGE SCALE GENOMIC DNA]</scope>
    <source>
        <strain evidence="7">An175</strain>
    </source>
</reference>
<evidence type="ECO:0000256" key="1">
    <source>
        <dbReference type="ARBA" id="ARBA00023125"/>
    </source>
</evidence>
<gene>
    <name evidence="3" type="primary">immR_1</name>
    <name evidence="4" type="ORF">B5F11_19825</name>
    <name evidence="5" type="ORF">DXC40_09185</name>
    <name evidence="3" type="ORF">ERS852551_00335</name>
</gene>
<dbReference type="RefSeq" id="WP_006876258.1">
    <property type="nucleotide sequence ID" value="NZ_CABIWA010000001.1"/>
</dbReference>
<dbReference type="SMART" id="SM00530">
    <property type="entry name" value="HTH_XRE"/>
    <property type="match status" value="1"/>
</dbReference>
<dbReference type="PANTHER" id="PTHR46558">
    <property type="entry name" value="TRACRIPTIONAL REGULATORY PROTEIN-RELATED-RELATED"/>
    <property type="match status" value="1"/>
</dbReference>
<evidence type="ECO:0000313" key="6">
    <source>
        <dbReference type="Proteomes" id="UP000095765"/>
    </source>
</evidence>
<evidence type="ECO:0000259" key="2">
    <source>
        <dbReference type="PROSITE" id="PS50943"/>
    </source>
</evidence>
<reference evidence="3 6" key="1">
    <citation type="submission" date="2015-09" db="EMBL/GenBank/DDBJ databases">
        <authorList>
            <consortium name="Pathogen Informatics"/>
        </authorList>
    </citation>
    <scope>NUCLEOTIDE SEQUENCE [LARGE SCALE GENOMIC DNA]</scope>
    <source>
        <strain evidence="3 6">2789STDY5834939</strain>
    </source>
</reference>
<accession>A0A174LZ65</accession>
<dbReference type="CDD" id="cd00093">
    <property type="entry name" value="HTH_XRE"/>
    <property type="match status" value="1"/>
</dbReference>
<evidence type="ECO:0000313" key="5">
    <source>
        <dbReference type="EMBL" id="RGE67659.1"/>
    </source>
</evidence>
<feature type="domain" description="HTH cro/C1-type" evidence="2">
    <location>
        <begin position="9"/>
        <end position="63"/>
    </location>
</feature>
<dbReference type="EMBL" id="QVME01000004">
    <property type="protein sequence ID" value="RGE67659.1"/>
    <property type="molecule type" value="Genomic_DNA"/>
</dbReference>